<reference evidence="2 3" key="1">
    <citation type="submission" date="2024-02" db="EMBL/GenBank/DDBJ databases">
        <title>High-quality chromosome-scale genome assembly of Pensacola bahiagrass (Paspalum notatum Flugge var. saurae).</title>
        <authorList>
            <person name="Vega J.M."/>
            <person name="Podio M."/>
            <person name="Orjuela J."/>
            <person name="Siena L.A."/>
            <person name="Pessino S.C."/>
            <person name="Combes M.C."/>
            <person name="Mariac C."/>
            <person name="Albertini E."/>
            <person name="Pupilli F."/>
            <person name="Ortiz J.P.A."/>
            <person name="Leblanc O."/>
        </authorList>
    </citation>
    <scope>NUCLEOTIDE SEQUENCE [LARGE SCALE GENOMIC DNA]</scope>
    <source>
        <strain evidence="2">R1</strain>
        <tissue evidence="2">Leaf</tissue>
    </source>
</reference>
<dbReference type="EMBL" id="CP144753">
    <property type="protein sequence ID" value="WVZ91974.1"/>
    <property type="molecule type" value="Genomic_DNA"/>
</dbReference>
<evidence type="ECO:0000256" key="1">
    <source>
        <dbReference type="SAM" id="MobiDB-lite"/>
    </source>
</evidence>
<protein>
    <submittedName>
        <fullName evidence="2">Uncharacterized protein</fullName>
    </submittedName>
</protein>
<dbReference type="Proteomes" id="UP001341281">
    <property type="component" value="Chromosome 09"/>
</dbReference>
<keyword evidence="3" id="KW-1185">Reference proteome</keyword>
<gene>
    <name evidence="2" type="ORF">U9M48_038076</name>
</gene>
<organism evidence="2 3">
    <name type="scientific">Paspalum notatum var. saurae</name>
    <dbReference type="NCBI Taxonomy" id="547442"/>
    <lineage>
        <taxon>Eukaryota</taxon>
        <taxon>Viridiplantae</taxon>
        <taxon>Streptophyta</taxon>
        <taxon>Embryophyta</taxon>
        <taxon>Tracheophyta</taxon>
        <taxon>Spermatophyta</taxon>
        <taxon>Magnoliopsida</taxon>
        <taxon>Liliopsida</taxon>
        <taxon>Poales</taxon>
        <taxon>Poaceae</taxon>
        <taxon>PACMAD clade</taxon>
        <taxon>Panicoideae</taxon>
        <taxon>Andropogonodae</taxon>
        <taxon>Paspaleae</taxon>
        <taxon>Paspalinae</taxon>
        <taxon>Paspalum</taxon>
    </lineage>
</organism>
<accession>A0AAQ3UMK4</accession>
<evidence type="ECO:0000313" key="2">
    <source>
        <dbReference type="EMBL" id="WVZ91974.1"/>
    </source>
</evidence>
<proteinExistence type="predicted"/>
<name>A0AAQ3UMK4_PASNO</name>
<dbReference type="AlphaFoldDB" id="A0AAQ3UMK4"/>
<evidence type="ECO:0000313" key="3">
    <source>
        <dbReference type="Proteomes" id="UP001341281"/>
    </source>
</evidence>
<sequence length="190" mass="19861">MREQLLASGFHQVNIELQKSNTKGPVLGPIHSLSARFRPGLRRRRTPAPPRSKAAAGRTGGRPGAPTSFPLRSSFAHGPHPASPTIRGWSFSSFLGCAGSRATCRQSASQSLRGSLGKAGNHGRAPAAAWLLGGGAECVGFSAAAAVCRLGQVAIATTPLFFCETTQLVWELSALKQGVAYGGSFTEDFD</sequence>
<feature type="region of interest" description="Disordered" evidence="1">
    <location>
        <begin position="21"/>
        <end position="80"/>
    </location>
</feature>
<feature type="non-terminal residue" evidence="2">
    <location>
        <position position="190"/>
    </location>
</feature>